<accession>A0A1L8RKD4</accession>
<keyword evidence="4" id="KW-1185">Reference proteome</keyword>
<dbReference type="STRING" id="214095.RU97_GL000462"/>
<evidence type="ECO:0000256" key="1">
    <source>
        <dbReference type="ARBA" id="ARBA00022723"/>
    </source>
</evidence>
<proteinExistence type="predicted"/>
<dbReference type="PANTHER" id="PTHR43048:SF3">
    <property type="entry name" value="METHYLMALONYL-COA EPIMERASE, MITOCHONDRIAL"/>
    <property type="match status" value="1"/>
</dbReference>
<comment type="caution">
    <text evidence="3">The sequence shown here is derived from an EMBL/GenBank/DDBJ whole genome shotgun (WGS) entry which is preliminary data.</text>
</comment>
<dbReference type="PANTHER" id="PTHR43048">
    <property type="entry name" value="METHYLMALONYL-COA EPIMERASE"/>
    <property type="match status" value="1"/>
</dbReference>
<organism evidence="3 4">
    <name type="scientific">Enterococcus canis</name>
    <dbReference type="NCBI Taxonomy" id="214095"/>
    <lineage>
        <taxon>Bacteria</taxon>
        <taxon>Bacillati</taxon>
        <taxon>Bacillota</taxon>
        <taxon>Bacilli</taxon>
        <taxon>Lactobacillales</taxon>
        <taxon>Enterococcaceae</taxon>
        <taxon>Enterococcus</taxon>
    </lineage>
</organism>
<dbReference type="GO" id="GO:0046872">
    <property type="term" value="F:metal ion binding"/>
    <property type="evidence" value="ECO:0007669"/>
    <property type="project" value="UniProtKB-KW"/>
</dbReference>
<dbReference type="SUPFAM" id="SSF54593">
    <property type="entry name" value="Glyoxalase/Bleomycin resistance protein/Dihydroxybiphenyl dioxygenase"/>
    <property type="match status" value="1"/>
</dbReference>
<dbReference type="InterPro" id="IPR037478">
    <property type="entry name" value="YwkD-like_dom"/>
</dbReference>
<keyword evidence="1" id="KW-0479">Metal-binding</keyword>
<dbReference type="PROSITE" id="PS51819">
    <property type="entry name" value="VOC"/>
    <property type="match status" value="1"/>
</dbReference>
<evidence type="ECO:0000259" key="2">
    <source>
        <dbReference type="PROSITE" id="PS51819"/>
    </source>
</evidence>
<dbReference type="RefSeq" id="WP_067392461.1">
    <property type="nucleotide sequence ID" value="NZ_JXKH01000001.1"/>
</dbReference>
<dbReference type="CDD" id="cd08352">
    <property type="entry name" value="VOC_Bs_YwkD_like"/>
    <property type="match status" value="1"/>
</dbReference>
<dbReference type="Proteomes" id="UP000181884">
    <property type="component" value="Unassembled WGS sequence"/>
</dbReference>
<evidence type="ECO:0000313" key="3">
    <source>
        <dbReference type="EMBL" id="OJG20229.1"/>
    </source>
</evidence>
<protein>
    <submittedName>
        <fullName evidence="3">Glyoxalase</fullName>
    </submittedName>
</protein>
<dbReference type="GO" id="GO:0004493">
    <property type="term" value="F:methylmalonyl-CoA epimerase activity"/>
    <property type="evidence" value="ECO:0007669"/>
    <property type="project" value="TreeGrafter"/>
</dbReference>
<evidence type="ECO:0000313" key="4">
    <source>
        <dbReference type="Proteomes" id="UP000181884"/>
    </source>
</evidence>
<dbReference type="InterPro" id="IPR004360">
    <property type="entry name" value="Glyas_Fos-R_dOase_dom"/>
</dbReference>
<dbReference type="InterPro" id="IPR051785">
    <property type="entry name" value="MMCE/EMCE_epimerase"/>
</dbReference>
<dbReference type="EMBL" id="JXKH01000001">
    <property type="protein sequence ID" value="OJG20229.1"/>
    <property type="molecule type" value="Genomic_DNA"/>
</dbReference>
<gene>
    <name evidence="3" type="ORF">RU97_GL000462</name>
</gene>
<name>A0A1L8RKD4_9ENTE</name>
<reference evidence="3 4" key="1">
    <citation type="submission" date="2014-12" db="EMBL/GenBank/DDBJ databases">
        <title>Draft genome sequences of 29 type strains of Enterococci.</title>
        <authorList>
            <person name="Zhong Z."/>
            <person name="Sun Z."/>
            <person name="Liu W."/>
            <person name="Zhang W."/>
            <person name="Zhang H."/>
        </authorList>
    </citation>
    <scope>NUCLEOTIDE SEQUENCE [LARGE SCALE GENOMIC DNA]</scope>
    <source>
        <strain evidence="3 4">DSM 17029</strain>
    </source>
</reference>
<dbReference type="AlphaFoldDB" id="A0A1L8RKD4"/>
<feature type="domain" description="VOC" evidence="2">
    <location>
        <begin position="5"/>
        <end position="123"/>
    </location>
</feature>
<dbReference type="Pfam" id="PF00903">
    <property type="entry name" value="Glyoxalase"/>
    <property type="match status" value="1"/>
</dbReference>
<dbReference type="GO" id="GO:0046491">
    <property type="term" value="P:L-methylmalonyl-CoA metabolic process"/>
    <property type="evidence" value="ECO:0007669"/>
    <property type="project" value="TreeGrafter"/>
</dbReference>
<dbReference type="InterPro" id="IPR037523">
    <property type="entry name" value="VOC_core"/>
</dbReference>
<dbReference type="Gene3D" id="3.10.180.10">
    <property type="entry name" value="2,3-Dihydroxybiphenyl 1,2-Dioxygenase, domain 1"/>
    <property type="match status" value="1"/>
</dbReference>
<sequence length="123" mass="14116">MRLDTLHHIAVIGTDYKRSLTFYQKLGFQVVQDQKRPHDRKIDLHLGKIQLELFIKPAAPKRPSYPEAAGLRHVSFFVPDVKEAVAWLSSLGISCEPLRIDPDTQTEMTFFHDPDGLPWELHG</sequence>
<dbReference type="InterPro" id="IPR029068">
    <property type="entry name" value="Glyas_Bleomycin-R_OHBP_Dase"/>
</dbReference>